<feature type="region of interest" description="Disordered" evidence="9">
    <location>
        <begin position="66"/>
        <end position="115"/>
    </location>
</feature>
<dbReference type="OrthoDB" id="2186770at2759"/>
<sequence>MAGWLENSFGDLASQDYMKLGRSDPCNGHQLQPTAMSTDDDVMITRVSNTNQAAADMQVENTNEGTTNISAQNKPQHSQTLCQDQSKEINKTNDHSTKQTDRTTTNSEDATKPLTTCLPNESRALNEGTQHQAASYSEVQRKPGPRKFSKKLFQTPRNWEMQKNRKLGTLTRKDSCVSVFAVVSYFCPPKQSGGTDMYFPFGLVDQTLYKNNKCLKCICFQKFEQDIPLIMNVGDIIKFPLRISKYKDTLQGRTLDDQFPWMTFDGRPNTPIAPRYSRCSTPTFTDADKEKVKELKAWAVSVGIVEPSIYVTLADVTGNLYFDLLCQVVHVDSEQNVLHVWDGTEPSFEGLLSNAFEMFTSATKWGGKVVGKCVKVRIYGCDLESTCKAGQYILIPSLHFMLKDVSDNECGGVSQIPNLTLHERMLSKGGIKILDDADSYVKVLEQRMEVLPTPPTREPQDSHEIQVTSEQLPPDIENDLSKLKITRSPKRRRINEDATKTTEIPICDAKAAPAIQATENTAANKARVQPSNQETTIRAASITTTNQVLRTKQATKARVDDSCTSIRTIIKPRADEVRKPPADMSQAIVISTMKQAIVISTANDAGEPPADVSCGGNTNRATKPRVHDSYTTSSNQFIVKPTADEVRISPADISRDVHASQAIKPPADESFSDEVIVKCTATGESPADSSREVHTKQATKHSVDESCKTASNQAIVNPITDSRISLHTIRDIRNGTVPAKFRCWAAVRYAMPNMPKRFVKYVCKSCRQRYESCDIKNSADKPDFSATMKCINPNCSATLSLTIQFSVILQDDTGLLDIAVSDQVARKFLSHVEPAKLLTDEETQRIVVGYLKTLILKRNYIEFQIKSFIYPDGKTVYSLANWNFHHENDVNLSQK</sequence>
<dbReference type="InterPro" id="IPR028389">
    <property type="entry name" value="POT1"/>
</dbReference>
<feature type="compositionally biased region" description="Basic and acidic residues" evidence="9">
    <location>
        <begin position="85"/>
        <end position="101"/>
    </location>
</feature>
<accession>A0A6S7FVD5</accession>
<evidence type="ECO:0000256" key="7">
    <source>
        <dbReference type="ARBA" id="ARBA00023125"/>
    </source>
</evidence>
<keyword evidence="8" id="KW-0539">Nucleus</keyword>
<name>A0A6S7FVD5_PARCT</name>
<feature type="compositionally biased region" description="Polar residues" evidence="9">
    <location>
        <begin position="66"/>
        <end position="84"/>
    </location>
</feature>
<evidence type="ECO:0000256" key="5">
    <source>
        <dbReference type="ARBA" id="ARBA00022454"/>
    </source>
</evidence>
<dbReference type="Gene3D" id="2.40.50.140">
    <property type="entry name" value="Nucleic acid-binding proteins"/>
    <property type="match status" value="2"/>
</dbReference>
<dbReference type="PANTHER" id="PTHR14513">
    <property type="entry name" value="PROTECTION OF TELOMERES 1"/>
    <property type="match status" value="1"/>
</dbReference>
<evidence type="ECO:0000256" key="9">
    <source>
        <dbReference type="SAM" id="MobiDB-lite"/>
    </source>
</evidence>
<dbReference type="GO" id="GO:0032210">
    <property type="term" value="P:regulation of telomere maintenance via telomerase"/>
    <property type="evidence" value="ECO:0007669"/>
    <property type="project" value="TreeGrafter"/>
</dbReference>
<dbReference type="AlphaFoldDB" id="A0A6S7FVD5"/>
<comment type="similarity">
    <text evidence="3">Belongs to the telombin family.</text>
</comment>
<dbReference type="PANTHER" id="PTHR14513:SF0">
    <property type="entry name" value="PROTECTION OF TELOMERES PROTEIN 1"/>
    <property type="match status" value="1"/>
</dbReference>
<dbReference type="InterPro" id="IPR011564">
    <property type="entry name" value="Telomer_end-bd_POT1/Cdc13"/>
</dbReference>
<dbReference type="GO" id="GO:0098505">
    <property type="term" value="F:G-rich strand telomeric DNA binding"/>
    <property type="evidence" value="ECO:0007669"/>
    <property type="project" value="TreeGrafter"/>
</dbReference>
<dbReference type="GO" id="GO:0000783">
    <property type="term" value="C:nuclear telomere cap complex"/>
    <property type="evidence" value="ECO:0007669"/>
    <property type="project" value="TreeGrafter"/>
</dbReference>
<dbReference type="InterPro" id="IPR012340">
    <property type="entry name" value="NA-bd_OB-fold"/>
</dbReference>
<comment type="caution">
    <text evidence="10">The sequence shown here is derived from an EMBL/GenBank/DDBJ whole genome shotgun (WGS) entry which is preliminary data.</text>
</comment>
<dbReference type="SUPFAM" id="SSF50249">
    <property type="entry name" value="Nucleic acid-binding proteins"/>
    <property type="match status" value="2"/>
</dbReference>
<evidence type="ECO:0000256" key="4">
    <source>
        <dbReference type="ARBA" id="ARBA00015253"/>
    </source>
</evidence>
<dbReference type="Pfam" id="PF16686">
    <property type="entry name" value="POT1PC"/>
    <property type="match status" value="1"/>
</dbReference>
<evidence type="ECO:0000256" key="8">
    <source>
        <dbReference type="ARBA" id="ARBA00023242"/>
    </source>
</evidence>
<evidence type="ECO:0000256" key="1">
    <source>
        <dbReference type="ARBA" id="ARBA00004123"/>
    </source>
</evidence>
<dbReference type="Proteomes" id="UP001152795">
    <property type="component" value="Unassembled WGS sequence"/>
</dbReference>
<comment type="subcellular location">
    <subcellularLocation>
        <location evidence="2">Chromosome</location>
        <location evidence="2">Telomere</location>
    </subcellularLocation>
    <subcellularLocation>
        <location evidence="1">Nucleus</location>
    </subcellularLocation>
</comment>
<feature type="compositionally biased region" description="Polar residues" evidence="9">
    <location>
        <begin position="102"/>
        <end position="115"/>
    </location>
</feature>
<evidence type="ECO:0000256" key="3">
    <source>
        <dbReference type="ARBA" id="ARBA00008442"/>
    </source>
</evidence>
<dbReference type="SMART" id="SM00976">
    <property type="entry name" value="Telo_bind"/>
    <property type="match status" value="1"/>
</dbReference>
<keyword evidence="5" id="KW-0158">Chromosome</keyword>
<evidence type="ECO:0000256" key="6">
    <source>
        <dbReference type="ARBA" id="ARBA00022895"/>
    </source>
</evidence>
<dbReference type="GO" id="GO:0010521">
    <property type="term" value="F:telomerase inhibitor activity"/>
    <property type="evidence" value="ECO:0007669"/>
    <property type="project" value="TreeGrafter"/>
</dbReference>
<proteinExistence type="inferred from homology"/>
<dbReference type="Pfam" id="PF02765">
    <property type="entry name" value="POT1"/>
    <property type="match status" value="1"/>
</dbReference>
<gene>
    <name evidence="10" type="ORF">PACLA_8A072063</name>
</gene>
<organism evidence="10 11">
    <name type="scientific">Paramuricea clavata</name>
    <name type="common">Red gorgonian</name>
    <name type="synonym">Violescent sea-whip</name>
    <dbReference type="NCBI Taxonomy" id="317549"/>
    <lineage>
        <taxon>Eukaryota</taxon>
        <taxon>Metazoa</taxon>
        <taxon>Cnidaria</taxon>
        <taxon>Anthozoa</taxon>
        <taxon>Octocorallia</taxon>
        <taxon>Malacalcyonacea</taxon>
        <taxon>Plexauridae</taxon>
        <taxon>Paramuricea</taxon>
    </lineage>
</organism>
<keyword evidence="11" id="KW-1185">Reference proteome</keyword>
<evidence type="ECO:0000313" key="10">
    <source>
        <dbReference type="EMBL" id="CAB3984114.1"/>
    </source>
</evidence>
<reference evidence="10" key="1">
    <citation type="submission" date="2020-04" db="EMBL/GenBank/DDBJ databases">
        <authorList>
            <person name="Alioto T."/>
            <person name="Alioto T."/>
            <person name="Gomez Garrido J."/>
        </authorList>
    </citation>
    <scope>NUCLEOTIDE SEQUENCE</scope>
    <source>
        <strain evidence="10">A484AB</strain>
    </source>
</reference>
<keyword evidence="7" id="KW-0238">DNA-binding</keyword>
<protein>
    <recommendedName>
        <fullName evidence="4">Protection of telomeres protein 1</fullName>
    </recommendedName>
</protein>
<dbReference type="GO" id="GO:0016233">
    <property type="term" value="P:telomere capping"/>
    <property type="evidence" value="ECO:0007669"/>
    <property type="project" value="TreeGrafter"/>
</dbReference>
<evidence type="ECO:0000313" key="11">
    <source>
        <dbReference type="Proteomes" id="UP001152795"/>
    </source>
</evidence>
<dbReference type="InterPro" id="IPR032042">
    <property type="entry name" value="POT1PC"/>
</dbReference>
<dbReference type="EMBL" id="CACRXK020000698">
    <property type="protein sequence ID" value="CAB3984114.1"/>
    <property type="molecule type" value="Genomic_DNA"/>
</dbReference>
<keyword evidence="6" id="KW-0779">Telomere</keyword>
<evidence type="ECO:0000256" key="2">
    <source>
        <dbReference type="ARBA" id="ARBA00004574"/>
    </source>
</evidence>